<keyword evidence="5" id="KW-1185">Reference proteome</keyword>
<dbReference type="SMART" id="SM00641">
    <property type="entry name" value="Glyco_25"/>
    <property type="match status" value="1"/>
</dbReference>
<reference evidence="4 5" key="1">
    <citation type="submission" date="2020-07" db="EMBL/GenBank/DDBJ databases">
        <title>Description of Kordia aestuariivivens sp. nov., isolated from a tidal flat.</title>
        <authorList>
            <person name="Park S."/>
            <person name="Yoon J.-H."/>
        </authorList>
    </citation>
    <scope>NUCLEOTIDE SEQUENCE [LARGE SCALE GENOMIC DNA]</scope>
    <source>
        <strain evidence="4 5">YSTF-M3</strain>
    </source>
</reference>
<sequence>MKNHVVLYIVLVLCLLGCEKTKKEEVQKEAEAVENEAVPTKVEKKKMPSFVYGIDISMFQGNEMNTLSKQKDSLDFIICKATEGVTYTDPKFSYNWKTIKEKSFVRGAYHFYRSEDDPISQAANFLNAIATIDPTDLPPIIDFEEAGIDASQSVPDVQSNLKIFINEIEKKLKRTPIIYTDIPVGNKYLNDASFAKYPLWIANYDGKETPDLPDTWKEKGWKMWQKSDHYKTDGTTDDFDVFNGSLQDLKGFIKNSHR</sequence>
<dbReference type="RefSeq" id="WP_187560394.1">
    <property type="nucleotide sequence ID" value="NZ_JACGWS010000001.1"/>
</dbReference>
<name>A0ABR7Q483_9FLAO</name>
<organism evidence="4 5">
    <name type="scientific">Kordia aestuariivivens</name>
    <dbReference type="NCBI Taxonomy" id="2759037"/>
    <lineage>
        <taxon>Bacteria</taxon>
        <taxon>Pseudomonadati</taxon>
        <taxon>Bacteroidota</taxon>
        <taxon>Flavobacteriia</taxon>
        <taxon>Flavobacteriales</taxon>
        <taxon>Flavobacteriaceae</taxon>
        <taxon>Kordia</taxon>
    </lineage>
</organism>
<keyword evidence="3" id="KW-0326">Glycosidase</keyword>
<dbReference type="InterPro" id="IPR017853">
    <property type="entry name" value="GH"/>
</dbReference>
<dbReference type="Proteomes" id="UP000619238">
    <property type="component" value="Unassembled WGS sequence"/>
</dbReference>
<dbReference type="Gene3D" id="3.20.20.80">
    <property type="entry name" value="Glycosidases"/>
    <property type="match status" value="1"/>
</dbReference>
<evidence type="ECO:0000313" key="4">
    <source>
        <dbReference type="EMBL" id="MBC8753357.1"/>
    </source>
</evidence>
<dbReference type="EMBL" id="JACGWS010000001">
    <property type="protein sequence ID" value="MBC8753357.1"/>
    <property type="molecule type" value="Genomic_DNA"/>
</dbReference>
<dbReference type="Pfam" id="PF01183">
    <property type="entry name" value="Glyco_hydro_25"/>
    <property type="match status" value="1"/>
</dbReference>
<evidence type="ECO:0000256" key="1">
    <source>
        <dbReference type="ARBA" id="ARBA00010646"/>
    </source>
</evidence>
<gene>
    <name evidence="4" type="ORF">H2O64_01660</name>
</gene>
<dbReference type="PANTHER" id="PTHR34135:SF2">
    <property type="entry name" value="LYSOZYME"/>
    <property type="match status" value="1"/>
</dbReference>
<dbReference type="PROSITE" id="PS51904">
    <property type="entry name" value="GLYCOSYL_HYDROL_F25_2"/>
    <property type="match status" value="1"/>
</dbReference>
<comment type="similarity">
    <text evidence="1">Belongs to the glycosyl hydrolase 25 family.</text>
</comment>
<evidence type="ECO:0008006" key="6">
    <source>
        <dbReference type="Google" id="ProtNLM"/>
    </source>
</evidence>
<evidence type="ECO:0000256" key="3">
    <source>
        <dbReference type="ARBA" id="ARBA00023295"/>
    </source>
</evidence>
<comment type="caution">
    <text evidence="4">The sequence shown here is derived from an EMBL/GenBank/DDBJ whole genome shotgun (WGS) entry which is preliminary data.</text>
</comment>
<evidence type="ECO:0000256" key="2">
    <source>
        <dbReference type="ARBA" id="ARBA00022801"/>
    </source>
</evidence>
<dbReference type="SUPFAM" id="SSF51445">
    <property type="entry name" value="(Trans)glycosidases"/>
    <property type="match status" value="1"/>
</dbReference>
<dbReference type="InterPro" id="IPR002053">
    <property type="entry name" value="Glyco_hydro_25"/>
</dbReference>
<dbReference type="PANTHER" id="PTHR34135">
    <property type="entry name" value="LYSOZYME"/>
    <property type="match status" value="1"/>
</dbReference>
<protein>
    <recommendedName>
        <fullName evidence="6">Lysozyme</fullName>
    </recommendedName>
</protein>
<dbReference type="InterPro" id="IPR018077">
    <property type="entry name" value="Glyco_hydro_fam25_subgr"/>
</dbReference>
<keyword evidence="2" id="KW-0378">Hydrolase</keyword>
<proteinExistence type="inferred from homology"/>
<accession>A0ABR7Q483</accession>
<evidence type="ECO:0000313" key="5">
    <source>
        <dbReference type="Proteomes" id="UP000619238"/>
    </source>
</evidence>